<evidence type="ECO:0000256" key="1">
    <source>
        <dbReference type="ARBA" id="ARBA00011028"/>
    </source>
</evidence>
<sequence length="353" mass="38865">MHEKRRDFLFLVLIVFCVCLFHSAESVASPLKAEKTVCVSIPPQAYLMEKIAGNKVNIVVLVEKGSSPATMEVTPSLMGRIGRAGVWFTTGVPFEKVLVSKVSSVFPSLTIVDCNKNIPLRSIDGDHDSGNDINVVHPAKGGHSHEGMDPHVWLNPCFAVLQARVMVSWLSQRDPQNSDYYSERFEKTEKSLKQLDNSIREILSPFRGMNLVVFHPSFGYFCDAYGLRQIAIEDQGHDPSSRFLAGLMRKMQLSGVSKIFIQPEFSDRAARTLAESIGAGVEVLDPLSGDYESAMVEMARKIASALGNQKPIGKSQCDADSANGCSSIDKDKDNDKDVNGMQKGHDHEQHSGH</sequence>
<accession>A0A2N1PS98</accession>
<gene>
    <name evidence="5" type="ORF">CVV64_05395</name>
</gene>
<dbReference type="Gene3D" id="3.40.50.1980">
    <property type="entry name" value="Nitrogenase molybdenum iron protein domain"/>
    <property type="match status" value="2"/>
</dbReference>
<evidence type="ECO:0000256" key="2">
    <source>
        <dbReference type="ARBA" id="ARBA00022448"/>
    </source>
</evidence>
<dbReference type="EMBL" id="PGXC01000003">
    <property type="protein sequence ID" value="PKK91205.1"/>
    <property type="molecule type" value="Genomic_DNA"/>
</dbReference>
<dbReference type="GO" id="GO:0046872">
    <property type="term" value="F:metal ion binding"/>
    <property type="evidence" value="ECO:0007669"/>
    <property type="project" value="InterPro"/>
</dbReference>
<evidence type="ECO:0000256" key="4">
    <source>
        <dbReference type="SAM" id="MobiDB-lite"/>
    </source>
</evidence>
<comment type="similarity">
    <text evidence="1">Belongs to the bacterial solute-binding protein 9 family.</text>
</comment>
<protein>
    <recommendedName>
        <fullName evidence="7">ABC transporter substrate-binding protein</fullName>
    </recommendedName>
</protein>
<proteinExistence type="inferred from homology"/>
<keyword evidence="2" id="KW-0813">Transport</keyword>
<evidence type="ECO:0000313" key="5">
    <source>
        <dbReference type="EMBL" id="PKK91205.1"/>
    </source>
</evidence>
<dbReference type="Pfam" id="PF01297">
    <property type="entry name" value="ZnuA"/>
    <property type="match status" value="1"/>
</dbReference>
<feature type="compositionally biased region" description="Basic and acidic residues" evidence="4">
    <location>
        <begin position="328"/>
        <end position="353"/>
    </location>
</feature>
<keyword evidence="3" id="KW-0732">Signal</keyword>
<reference evidence="5 6" key="1">
    <citation type="journal article" date="2017" name="ISME J.">
        <title>Potential for microbial H2 and metal transformations associated with novel bacteria and archaea in deep terrestrial subsurface sediments.</title>
        <authorList>
            <person name="Hernsdorf A.W."/>
            <person name="Amano Y."/>
            <person name="Miyakawa K."/>
            <person name="Ise K."/>
            <person name="Suzuki Y."/>
            <person name="Anantharaman K."/>
            <person name="Probst A."/>
            <person name="Burstein D."/>
            <person name="Thomas B.C."/>
            <person name="Banfield J.F."/>
        </authorList>
    </citation>
    <scope>NUCLEOTIDE SEQUENCE [LARGE SCALE GENOMIC DNA]</scope>
    <source>
        <strain evidence="5">HGW-Wallbacteria-1</strain>
    </source>
</reference>
<dbReference type="PANTHER" id="PTHR42953:SF3">
    <property type="entry name" value="HIGH-AFFINITY ZINC UPTAKE SYSTEM PROTEIN ZNUA"/>
    <property type="match status" value="1"/>
</dbReference>
<feature type="region of interest" description="Disordered" evidence="4">
    <location>
        <begin position="310"/>
        <end position="353"/>
    </location>
</feature>
<organism evidence="5 6">
    <name type="scientific">Candidatus Wallbacteria bacterium HGW-Wallbacteria-1</name>
    <dbReference type="NCBI Taxonomy" id="2013854"/>
    <lineage>
        <taxon>Bacteria</taxon>
        <taxon>Candidatus Walliibacteriota</taxon>
    </lineage>
</organism>
<evidence type="ECO:0000313" key="6">
    <source>
        <dbReference type="Proteomes" id="UP000233256"/>
    </source>
</evidence>
<dbReference type="Proteomes" id="UP000233256">
    <property type="component" value="Unassembled WGS sequence"/>
</dbReference>
<comment type="caution">
    <text evidence="5">The sequence shown here is derived from an EMBL/GenBank/DDBJ whole genome shotgun (WGS) entry which is preliminary data.</text>
</comment>
<name>A0A2N1PS98_9BACT</name>
<evidence type="ECO:0008006" key="7">
    <source>
        <dbReference type="Google" id="ProtNLM"/>
    </source>
</evidence>
<dbReference type="GO" id="GO:0030001">
    <property type="term" value="P:metal ion transport"/>
    <property type="evidence" value="ECO:0007669"/>
    <property type="project" value="InterPro"/>
</dbReference>
<dbReference type="InterPro" id="IPR006127">
    <property type="entry name" value="ZnuA-like"/>
</dbReference>
<dbReference type="InterPro" id="IPR050492">
    <property type="entry name" value="Bact_metal-bind_prot9"/>
</dbReference>
<dbReference type="SUPFAM" id="SSF53807">
    <property type="entry name" value="Helical backbone' metal receptor"/>
    <property type="match status" value="1"/>
</dbReference>
<evidence type="ECO:0000256" key="3">
    <source>
        <dbReference type="ARBA" id="ARBA00022729"/>
    </source>
</evidence>
<dbReference type="PANTHER" id="PTHR42953">
    <property type="entry name" value="HIGH-AFFINITY ZINC UPTAKE SYSTEM PROTEIN ZNUA-RELATED"/>
    <property type="match status" value="1"/>
</dbReference>
<dbReference type="AlphaFoldDB" id="A0A2N1PS98"/>